<dbReference type="AlphaFoldDB" id="A0A7Y4ND73"/>
<protein>
    <submittedName>
        <fullName evidence="1">Uncharacterized protein</fullName>
    </submittedName>
</protein>
<dbReference type="Proteomes" id="UP000528460">
    <property type="component" value="Unassembled WGS sequence"/>
</dbReference>
<proteinExistence type="predicted"/>
<evidence type="ECO:0000313" key="2">
    <source>
        <dbReference type="Proteomes" id="UP000528460"/>
    </source>
</evidence>
<name>A0A7Y4ND73_9BACT</name>
<gene>
    <name evidence="1" type="ORF">HNS30_08970</name>
</gene>
<reference evidence="1 2" key="1">
    <citation type="submission" date="2020-05" db="EMBL/GenBank/DDBJ databases">
        <authorList>
            <person name="Whitworth D."/>
        </authorList>
    </citation>
    <scope>NUCLEOTIDE SEQUENCE [LARGE SCALE GENOMIC DNA]</scope>
    <source>
        <strain evidence="1 2">CA046A</strain>
    </source>
</reference>
<sequence>MEHAGLIGKSIDEVEAVLGTADNITLNPSSQTFEYYPYPYLPFSKVQVFSSRGVVTGVEMFDD</sequence>
<dbReference type="EMBL" id="JABFJW010000049">
    <property type="protein sequence ID" value="NOK09161.1"/>
    <property type="molecule type" value="Genomic_DNA"/>
</dbReference>
<comment type="caution">
    <text evidence="1">The sequence shown here is derived from an EMBL/GenBank/DDBJ whole genome shotgun (WGS) entry which is preliminary data.</text>
</comment>
<accession>A0A7Y4ND73</accession>
<organism evidence="1 2">
    <name type="scientific">Corallococcus exercitus</name>
    <dbReference type="NCBI Taxonomy" id="2316736"/>
    <lineage>
        <taxon>Bacteria</taxon>
        <taxon>Pseudomonadati</taxon>
        <taxon>Myxococcota</taxon>
        <taxon>Myxococcia</taxon>
        <taxon>Myxococcales</taxon>
        <taxon>Cystobacterineae</taxon>
        <taxon>Myxococcaceae</taxon>
        <taxon>Corallococcus</taxon>
    </lineage>
</organism>
<dbReference type="RefSeq" id="WP_171413366.1">
    <property type="nucleotide sequence ID" value="NZ_JABFJW010000049.1"/>
</dbReference>
<evidence type="ECO:0000313" key="1">
    <source>
        <dbReference type="EMBL" id="NOK09161.1"/>
    </source>
</evidence>